<evidence type="ECO:0000256" key="6">
    <source>
        <dbReference type="ARBA" id="ARBA00023077"/>
    </source>
</evidence>
<dbReference type="AlphaFoldDB" id="A0A212IYH7"/>
<dbReference type="Gene3D" id="2.60.40.1120">
    <property type="entry name" value="Carboxypeptidase-like, regulatory domain"/>
    <property type="match status" value="1"/>
</dbReference>
<evidence type="ECO:0000256" key="11">
    <source>
        <dbReference type="RuleBase" id="RU003357"/>
    </source>
</evidence>
<evidence type="ECO:0000259" key="13">
    <source>
        <dbReference type="Pfam" id="PF00593"/>
    </source>
</evidence>
<evidence type="ECO:0000256" key="7">
    <source>
        <dbReference type="ARBA" id="ARBA00023136"/>
    </source>
</evidence>
<evidence type="ECO:0000256" key="5">
    <source>
        <dbReference type="ARBA" id="ARBA00022729"/>
    </source>
</evidence>
<feature type="transmembrane region" description="Helical" evidence="12">
    <location>
        <begin position="43"/>
        <end position="62"/>
    </location>
</feature>
<feature type="domain" description="TonB-dependent receptor plug" evidence="14">
    <location>
        <begin position="154"/>
        <end position="258"/>
    </location>
</feature>
<evidence type="ECO:0000256" key="3">
    <source>
        <dbReference type="ARBA" id="ARBA00022452"/>
    </source>
</evidence>
<dbReference type="Gene3D" id="2.40.170.20">
    <property type="entry name" value="TonB-dependent receptor, beta-barrel domain"/>
    <property type="match status" value="1"/>
</dbReference>
<keyword evidence="3 10" id="KW-1134">Transmembrane beta strand</keyword>
<comment type="subcellular location">
    <subcellularLocation>
        <location evidence="1 10">Cell outer membrane</location>
        <topology evidence="1 10">Multi-pass membrane protein</topology>
    </subcellularLocation>
</comment>
<evidence type="ECO:0000259" key="14">
    <source>
        <dbReference type="Pfam" id="PF07715"/>
    </source>
</evidence>
<dbReference type="InterPro" id="IPR000531">
    <property type="entry name" value="Beta-barrel_TonB"/>
</dbReference>
<keyword evidence="5" id="KW-0732">Signal</keyword>
<evidence type="ECO:0000256" key="9">
    <source>
        <dbReference type="ARBA" id="ARBA00023237"/>
    </source>
</evidence>
<dbReference type="Pfam" id="PF00593">
    <property type="entry name" value="TonB_dep_Rec_b-barrel"/>
    <property type="match status" value="1"/>
</dbReference>
<dbReference type="InterPro" id="IPR037066">
    <property type="entry name" value="Plug_dom_sf"/>
</dbReference>
<keyword evidence="6 11" id="KW-0798">TonB box</keyword>
<organism evidence="15">
    <name type="scientific">uncultured Dysgonomonas sp</name>
    <dbReference type="NCBI Taxonomy" id="206096"/>
    <lineage>
        <taxon>Bacteria</taxon>
        <taxon>Pseudomonadati</taxon>
        <taxon>Bacteroidota</taxon>
        <taxon>Bacteroidia</taxon>
        <taxon>Bacteroidales</taxon>
        <taxon>Dysgonomonadaceae</taxon>
        <taxon>Dysgonomonas</taxon>
        <taxon>environmental samples</taxon>
    </lineage>
</organism>
<evidence type="ECO:0000256" key="4">
    <source>
        <dbReference type="ARBA" id="ARBA00022692"/>
    </source>
</evidence>
<dbReference type="InterPro" id="IPR036942">
    <property type="entry name" value="Beta-barrel_TonB_sf"/>
</dbReference>
<protein>
    <recommendedName>
        <fullName evidence="16">TonB-dependent receptor</fullName>
    </recommendedName>
</protein>
<dbReference type="Pfam" id="PF13715">
    <property type="entry name" value="CarbopepD_reg_2"/>
    <property type="match status" value="1"/>
</dbReference>
<keyword evidence="12" id="KW-1133">Transmembrane helix</keyword>
<gene>
    <name evidence="15" type="ORF">KL86DYS1_10562</name>
</gene>
<dbReference type="SUPFAM" id="SSF49464">
    <property type="entry name" value="Carboxypeptidase regulatory domain-like"/>
    <property type="match status" value="1"/>
</dbReference>
<keyword evidence="7 10" id="KW-0472">Membrane</keyword>
<dbReference type="GO" id="GO:0009279">
    <property type="term" value="C:cell outer membrane"/>
    <property type="evidence" value="ECO:0007669"/>
    <property type="project" value="UniProtKB-SubCell"/>
</dbReference>
<reference evidence="15" key="1">
    <citation type="submission" date="2016-04" db="EMBL/GenBank/DDBJ databases">
        <authorList>
            <person name="Evans L.H."/>
            <person name="Alamgir A."/>
            <person name="Owens N."/>
            <person name="Weber N.D."/>
            <person name="Virtaneva K."/>
            <person name="Barbian K."/>
            <person name="Babar A."/>
            <person name="Rosenke K."/>
        </authorList>
    </citation>
    <scope>NUCLEOTIDE SEQUENCE</scope>
    <source>
        <strain evidence="15">86-1</strain>
    </source>
</reference>
<accession>A0A212IYH7</accession>
<dbReference type="PANTHER" id="PTHR30069">
    <property type="entry name" value="TONB-DEPENDENT OUTER MEMBRANE RECEPTOR"/>
    <property type="match status" value="1"/>
</dbReference>
<dbReference type="SUPFAM" id="SSF56935">
    <property type="entry name" value="Porins"/>
    <property type="match status" value="1"/>
</dbReference>
<dbReference type="GO" id="GO:0015344">
    <property type="term" value="F:siderophore uptake transmembrane transporter activity"/>
    <property type="evidence" value="ECO:0007669"/>
    <property type="project" value="TreeGrafter"/>
</dbReference>
<dbReference type="PROSITE" id="PS52016">
    <property type="entry name" value="TONB_DEPENDENT_REC_3"/>
    <property type="match status" value="1"/>
</dbReference>
<dbReference type="InterPro" id="IPR008969">
    <property type="entry name" value="CarboxyPept-like_regulatory"/>
</dbReference>
<evidence type="ECO:0008006" key="16">
    <source>
        <dbReference type="Google" id="ProtNLM"/>
    </source>
</evidence>
<sequence>MSGRPFKDGVSQETCLAYNKLNILGAKNIITNIILRILMRKKVLVTAILCCIVNMAFAQMTLKGKVVDENEKPVAGASVWIEYTTLGTSTDENGEFSLQRVPEGKHRLRASTLDYNGAKIDIASSCEDILFVLKKSPLKLNEVVVTGTGTHNRLKNTPVAMDMITKKELENINVPTFENAMMSISPSFSFMTNAMGSYMQMNGLSNRYILVLVDGKKLAGDVSGNTDLSRINMKNVKRIEVLKGAASALYGSEAMGGVINIITENPKESIYITSDTRYAEYGQFSQAINADVNYKWLSSSTSFQRNQSDGWQLNTQETSGDKLIDTDKMAVNTNYSDVVSQKFTVKPAKSLSIYAEGSLYDKKLKRPVSSYAYNMKYEDYNIGAGARYMLKDLAVITLDLYTDNFEYYREYIKDDGNYKNGEESKERRQKYYDANLKGIFNLGKYNRLSVGTQYQLDYIESQSDTKDGSRDVYTYSVYAQDEIKLLDSKLQFVPGFRYVYNEAFGNRLTPKLSGMYSLDHFNFRASYSAGFRAPDMKELYTRTITRSTLSLGNSDLKPESSNYYSLNTEYHNDFLTVSVTGYINRIKNIIQTRDVTETITEDEKNEGIKKKQVYTNSSRARVNGFETSVNSYLGAGLSIGLGYSYVNSKDYDTGKPLVRSSKHIGTGNVNWNKKWWIVDSNINFNGRIQSSRYMGDKDPARAYNQWNLATRHRLKNFNGFVVEPGFGIENIFDFVDDKPFGANYATLSPGRVFYVSLSLKFSK</sequence>
<evidence type="ECO:0000256" key="2">
    <source>
        <dbReference type="ARBA" id="ARBA00022448"/>
    </source>
</evidence>
<evidence type="ECO:0000256" key="12">
    <source>
        <dbReference type="SAM" id="Phobius"/>
    </source>
</evidence>
<evidence type="ECO:0000256" key="8">
    <source>
        <dbReference type="ARBA" id="ARBA00023170"/>
    </source>
</evidence>
<evidence type="ECO:0000256" key="1">
    <source>
        <dbReference type="ARBA" id="ARBA00004571"/>
    </source>
</evidence>
<dbReference type="Gene3D" id="2.170.130.10">
    <property type="entry name" value="TonB-dependent receptor, plug domain"/>
    <property type="match status" value="1"/>
</dbReference>
<name>A0A212IYH7_9BACT</name>
<keyword evidence="4 10" id="KW-0812">Transmembrane</keyword>
<feature type="domain" description="TonB-dependent receptor-like beta-barrel" evidence="13">
    <location>
        <begin position="368"/>
        <end position="718"/>
    </location>
</feature>
<dbReference type="CDD" id="cd01347">
    <property type="entry name" value="ligand_gated_channel"/>
    <property type="match status" value="1"/>
</dbReference>
<proteinExistence type="inferred from homology"/>
<dbReference type="Pfam" id="PF07715">
    <property type="entry name" value="Plug"/>
    <property type="match status" value="1"/>
</dbReference>
<comment type="similarity">
    <text evidence="10 11">Belongs to the TonB-dependent receptor family.</text>
</comment>
<dbReference type="GO" id="GO:0044718">
    <property type="term" value="P:siderophore transmembrane transport"/>
    <property type="evidence" value="ECO:0007669"/>
    <property type="project" value="TreeGrafter"/>
</dbReference>
<keyword evidence="2 10" id="KW-0813">Transport</keyword>
<dbReference type="EMBL" id="FLUM01000001">
    <property type="protein sequence ID" value="SBV92259.1"/>
    <property type="molecule type" value="Genomic_DNA"/>
</dbReference>
<evidence type="ECO:0000256" key="10">
    <source>
        <dbReference type="PROSITE-ProRule" id="PRU01360"/>
    </source>
</evidence>
<dbReference type="PANTHER" id="PTHR30069:SF29">
    <property type="entry name" value="HEMOGLOBIN AND HEMOGLOBIN-HAPTOGLOBIN-BINDING PROTEIN 1-RELATED"/>
    <property type="match status" value="1"/>
</dbReference>
<keyword evidence="8" id="KW-0675">Receptor</keyword>
<dbReference type="InterPro" id="IPR039426">
    <property type="entry name" value="TonB-dep_rcpt-like"/>
</dbReference>
<dbReference type="InterPro" id="IPR012910">
    <property type="entry name" value="Plug_dom"/>
</dbReference>
<evidence type="ECO:0000313" key="15">
    <source>
        <dbReference type="EMBL" id="SBV92259.1"/>
    </source>
</evidence>
<keyword evidence="9 10" id="KW-0998">Cell outer membrane</keyword>